<sequence>MRQGSTSVYRRFTAEEINRANSVDIVALAEKYGYEAEKSGRKAIHMKHSGGLYLFPESNRFFQWTAADNGIKGGAVDFVMREENLSFPEAVAKLLSEDYTPSVREIKPYVPKPKEPLVLPDKAANFKRAFAYLVSTRGIEAEIVSHFMNDKKIFQEAKYGNTVFVGYDRDGTPKYCAMRASSPQKSFKMDAENSDKSFPFFYEGKSDLVIVSEAPIDMLSHATLTKLHRGDWRQDHRISLGCLWDGALERYLSWHPEIKRIVFAYDNDYLARNKDGILINWGQNAAHKHVQKYTEKGYICAIHTPHLKDFNLELTELRQGRSIRDMDEQRITELEAEFAKDAESEEDLEL</sequence>
<dbReference type="Proteomes" id="UP000610760">
    <property type="component" value="Unassembled WGS sequence"/>
</dbReference>
<dbReference type="Gene3D" id="3.40.1360.10">
    <property type="match status" value="1"/>
</dbReference>
<organism evidence="2 3">
    <name type="scientific">Fumia xinanensis</name>
    <dbReference type="NCBI Taxonomy" id="2763659"/>
    <lineage>
        <taxon>Bacteria</taxon>
        <taxon>Bacillati</taxon>
        <taxon>Bacillota</taxon>
        <taxon>Clostridia</taxon>
        <taxon>Eubacteriales</taxon>
        <taxon>Oscillospiraceae</taxon>
        <taxon>Fumia</taxon>
    </lineage>
</organism>
<dbReference type="InterPro" id="IPR036977">
    <property type="entry name" value="DNA_primase_Znf_CHC2"/>
</dbReference>
<dbReference type="GO" id="GO:0008270">
    <property type="term" value="F:zinc ion binding"/>
    <property type="evidence" value="ECO:0007669"/>
    <property type="project" value="InterPro"/>
</dbReference>
<dbReference type="Pfam" id="PF13154">
    <property type="entry name" value="DUF3991"/>
    <property type="match status" value="1"/>
</dbReference>
<dbReference type="SUPFAM" id="SSF57783">
    <property type="entry name" value="Zinc beta-ribbon"/>
    <property type="match status" value="1"/>
</dbReference>
<dbReference type="AlphaFoldDB" id="A0A926E720"/>
<dbReference type="GO" id="GO:0003677">
    <property type="term" value="F:DNA binding"/>
    <property type="evidence" value="ECO:0007669"/>
    <property type="project" value="InterPro"/>
</dbReference>
<reference evidence="2" key="1">
    <citation type="submission" date="2020-08" db="EMBL/GenBank/DDBJ databases">
        <title>Genome public.</title>
        <authorList>
            <person name="Liu C."/>
            <person name="Sun Q."/>
        </authorList>
    </citation>
    <scope>NUCLEOTIDE SEQUENCE</scope>
    <source>
        <strain evidence="2">NSJ-33</strain>
    </source>
</reference>
<dbReference type="Pfam" id="PF13155">
    <property type="entry name" value="Toprim_2"/>
    <property type="match status" value="1"/>
</dbReference>
<name>A0A926E720_9FIRM</name>
<evidence type="ECO:0000259" key="1">
    <source>
        <dbReference type="Pfam" id="PF13154"/>
    </source>
</evidence>
<evidence type="ECO:0000313" key="3">
    <source>
        <dbReference type="Proteomes" id="UP000610760"/>
    </source>
</evidence>
<comment type="caution">
    <text evidence="2">The sequence shown here is derived from an EMBL/GenBank/DDBJ whole genome shotgun (WGS) entry which is preliminary data.</text>
</comment>
<protein>
    <submittedName>
        <fullName evidence="2">DUF3991 domain-containing protein</fullName>
    </submittedName>
</protein>
<dbReference type="InterPro" id="IPR025054">
    <property type="entry name" value="DUF3991"/>
</dbReference>
<gene>
    <name evidence="2" type="ORF">H8710_11955</name>
</gene>
<dbReference type="GO" id="GO:0006260">
    <property type="term" value="P:DNA replication"/>
    <property type="evidence" value="ECO:0007669"/>
    <property type="project" value="InterPro"/>
</dbReference>
<accession>A0A926E720</accession>
<dbReference type="EMBL" id="JACRSV010000004">
    <property type="protein sequence ID" value="MBC8560778.1"/>
    <property type="molecule type" value="Genomic_DNA"/>
</dbReference>
<evidence type="ECO:0000313" key="2">
    <source>
        <dbReference type="EMBL" id="MBC8560778.1"/>
    </source>
</evidence>
<keyword evidence="3" id="KW-1185">Reference proteome</keyword>
<proteinExistence type="predicted"/>
<dbReference type="RefSeq" id="WP_249296059.1">
    <property type="nucleotide sequence ID" value="NZ_JACRSV010000004.1"/>
</dbReference>
<feature type="domain" description="DUF3991" evidence="1">
    <location>
        <begin position="131"/>
        <end position="202"/>
    </location>
</feature>
<dbReference type="Gene3D" id="3.90.580.10">
    <property type="entry name" value="Zinc finger, CHC2-type domain"/>
    <property type="match status" value="1"/>
</dbReference>